<dbReference type="RefSeq" id="WP_140781333.1">
    <property type="nucleotide sequence ID" value="NZ_VFSS01000006.1"/>
</dbReference>
<organism evidence="1 2">
    <name type="scientific">[Mycoplasma] falconis</name>
    <dbReference type="NCBI Taxonomy" id="92403"/>
    <lineage>
        <taxon>Bacteria</taxon>
        <taxon>Bacillati</taxon>
        <taxon>Mycoplasmatota</taxon>
        <taxon>Mycoplasmoidales</taxon>
        <taxon>Metamycoplasmataceae</taxon>
        <taxon>Metamycoplasma</taxon>
    </lineage>
</organism>
<dbReference type="EMBL" id="VFSS01000006">
    <property type="protein sequence ID" value="TPE57267.1"/>
    <property type="molecule type" value="Genomic_DNA"/>
</dbReference>
<sequence length="148" mass="17649">MTIEFISESNYKNFLQVENLEINVNGSDAWTKIQTNSIGSFKICFFRVKNNDEWWYFILENVFIKYFNDNLVVNYSGKLNYYLEDLKDIKEYKNILKVNQTKINEYKALQNLNPSSAYQTQINNLELEDKKIKYKINFSLGEAHEIKN</sequence>
<dbReference type="Proteomes" id="UP000319776">
    <property type="component" value="Unassembled WGS sequence"/>
</dbReference>
<comment type="caution">
    <text evidence="1">The sequence shown here is derived from an EMBL/GenBank/DDBJ whole genome shotgun (WGS) entry which is preliminary data.</text>
</comment>
<gene>
    <name evidence="1" type="ORF">FJO69_02035</name>
</gene>
<dbReference type="AlphaFoldDB" id="A0A501XA69"/>
<reference evidence="1 2" key="1">
    <citation type="submission" date="2019-06" db="EMBL/GenBank/DDBJ databases">
        <title>Mycoplasma falconis type strain whole genome sequence.</title>
        <authorList>
            <person name="Spergser J."/>
        </authorList>
    </citation>
    <scope>NUCLEOTIDE SEQUENCE [LARGE SCALE GENOMIC DNA]</scope>
    <source>
        <strain evidence="1 2">ATCC 51372</strain>
    </source>
</reference>
<evidence type="ECO:0000313" key="2">
    <source>
        <dbReference type="Proteomes" id="UP000319776"/>
    </source>
</evidence>
<accession>A0A501XA69</accession>
<name>A0A501XA69_9BACT</name>
<protein>
    <submittedName>
        <fullName evidence="1">Uncharacterized protein</fullName>
    </submittedName>
</protein>
<proteinExistence type="predicted"/>
<keyword evidence="2" id="KW-1185">Reference proteome</keyword>
<evidence type="ECO:0000313" key="1">
    <source>
        <dbReference type="EMBL" id="TPE57267.1"/>
    </source>
</evidence>
<dbReference type="NCBIfam" id="NF045935">
    <property type="entry name" value="MSC_0621_epsi"/>
    <property type="match status" value="1"/>
</dbReference>
<dbReference type="OrthoDB" id="401390at2"/>